<feature type="region of interest" description="Disordered" evidence="1">
    <location>
        <begin position="110"/>
        <end position="141"/>
    </location>
</feature>
<name>A0A9W8DZD4_9FUNG</name>
<comment type="caution">
    <text evidence="2">The sequence shown here is derived from an EMBL/GenBank/DDBJ whole genome shotgun (WGS) entry which is preliminary data.</text>
</comment>
<sequence length="260" mass="28966">MEVSNRTPLSWPTTWGPATFSFQRESVLRSTQTGLRPGRASRSAEHRPTTAEESASLERAMSPALPREEQTNPRLITPAEPYPPQLPWPTIPLVPLQPISESRSRQIPAGRPLINDASEPSSGVQPYHDSPAPPSHQSSPYRVATKTVVKLTSVCQKLKATARSTSVANSQLLNYDNVAVGNYRNYLYKSNSGTDTELRHELVFNFGTDRCEDLAVRIARHSHPFGGMSLTQPVQDVDHFTAQMDRTVRSLNDKYVHIVR</sequence>
<organism evidence="2 3">
    <name type="scientific">Tieghemiomyces parasiticus</name>
    <dbReference type="NCBI Taxonomy" id="78921"/>
    <lineage>
        <taxon>Eukaryota</taxon>
        <taxon>Fungi</taxon>
        <taxon>Fungi incertae sedis</taxon>
        <taxon>Zoopagomycota</taxon>
        <taxon>Kickxellomycotina</taxon>
        <taxon>Dimargaritomycetes</taxon>
        <taxon>Dimargaritales</taxon>
        <taxon>Dimargaritaceae</taxon>
        <taxon>Tieghemiomyces</taxon>
    </lineage>
</organism>
<dbReference type="AlphaFoldDB" id="A0A9W8DZD4"/>
<dbReference type="Proteomes" id="UP001150569">
    <property type="component" value="Unassembled WGS sequence"/>
</dbReference>
<accession>A0A9W8DZD4</accession>
<keyword evidence="3" id="KW-1185">Reference proteome</keyword>
<evidence type="ECO:0000313" key="3">
    <source>
        <dbReference type="Proteomes" id="UP001150569"/>
    </source>
</evidence>
<protein>
    <submittedName>
        <fullName evidence="2">Uncharacterized protein</fullName>
    </submittedName>
</protein>
<feature type="region of interest" description="Disordered" evidence="1">
    <location>
        <begin position="26"/>
        <end position="69"/>
    </location>
</feature>
<reference evidence="2" key="1">
    <citation type="submission" date="2022-07" db="EMBL/GenBank/DDBJ databases">
        <title>Phylogenomic reconstructions and comparative analyses of Kickxellomycotina fungi.</title>
        <authorList>
            <person name="Reynolds N.K."/>
            <person name="Stajich J.E."/>
            <person name="Barry K."/>
            <person name="Grigoriev I.V."/>
            <person name="Crous P."/>
            <person name="Smith M.E."/>
        </authorList>
    </citation>
    <scope>NUCLEOTIDE SEQUENCE</scope>
    <source>
        <strain evidence="2">RSA 861</strain>
    </source>
</reference>
<dbReference type="EMBL" id="JANBPT010000195">
    <property type="protein sequence ID" value="KAJ1925996.1"/>
    <property type="molecule type" value="Genomic_DNA"/>
</dbReference>
<evidence type="ECO:0000313" key="2">
    <source>
        <dbReference type="EMBL" id="KAJ1925996.1"/>
    </source>
</evidence>
<gene>
    <name evidence="2" type="ORF">IWQ60_004173</name>
</gene>
<proteinExistence type="predicted"/>
<evidence type="ECO:0000256" key="1">
    <source>
        <dbReference type="SAM" id="MobiDB-lite"/>
    </source>
</evidence>